<accession>A0ACB7TAV2</accession>
<dbReference type="Proteomes" id="UP000821845">
    <property type="component" value="Chromosome 10"/>
</dbReference>
<keyword evidence="2" id="KW-1185">Reference proteome</keyword>
<gene>
    <name evidence="1" type="ORF">HPB50_018050</name>
</gene>
<comment type="caution">
    <text evidence="1">The sequence shown here is derived from an EMBL/GenBank/DDBJ whole genome shotgun (WGS) entry which is preliminary data.</text>
</comment>
<organism evidence="1 2">
    <name type="scientific">Hyalomma asiaticum</name>
    <name type="common">Tick</name>
    <dbReference type="NCBI Taxonomy" id="266040"/>
    <lineage>
        <taxon>Eukaryota</taxon>
        <taxon>Metazoa</taxon>
        <taxon>Ecdysozoa</taxon>
        <taxon>Arthropoda</taxon>
        <taxon>Chelicerata</taxon>
        <taxon>Arachnida</taxon>
        <taxon>Acari</taxon>
        <taxon>Parasitiformes</taxon>
        <taxon>Ixodida</taxon>
        <taxon>Ixodoidea</taxon>
        <taxon>Ixodidae</taxon>
        <taxon>Hyalomminae</taxon>
        <taxon>Hyalomma</taxon>
    </lineage>
</organism>
<dbReference type="EMBL" id="CM023490">
    <property type="protein sequence ID" value="KAH6943263.1"/>
    <property type="molecule type" value="Genomic_DNA"/>
</dbReference>
<evidence type="ECO:0000313" key="2">
    <source>
        <dbReference type="Proteomes" id="UP000821845"/>
    </source>
</evidence>
<proteinExistence type="predicted"/>
<protein>
    <submittedName>
        <fullName evidence="1">Uncharacterized protein</fullName>
    </submittedName>
</protein>
<sequence length="246" mass="27376">MPKLPEEHQKIIVRLRNGIDMRKVSHYGVSTAIFRATGISRMEADTDLVCPNFCSEHRGRLTEKESNAKKLLRITSISVNGKEHEVSVGAAMTQQGWVQLFKAGGGPILPARATWASRPPLRDYESQAGTAAKTTECSTNTSGNTRSAEQSAIERLVHREFEGRHKDELIDELAERYLPIHAGRVEAEDSVYEGEEQELRAPHTHGCQDNMLHPAVPTILSFLMLLSDAPFFKLPEPLMTESSTQT</sequence>
<name>A0ACB7TAV2_HYAAI</name>
<reference evidence="1" key="1">
    <citation type="submission" date="2020-05" db="EMBL/GenBank/DDBJ databases">
        <title>Large-scale comparative analyses of tick genomes elucidate their genetic diversity and vector capacities.</title>
        <authorList>
            <person name="Jia N."/>
            <person name="Wang J."/>
            <person name="Shi W."/>
            <person name="Du L."/>
            <person name="Sun Y."/>
            <person name="Zhan W."/>
            <person name="Jiang J."/>
            <person name="Wang Q."/>
            <person name="Zhang B."/>
            <person name="Ji P."/>
            <person name="Sakyi L.B."/>
            <person name="Cui X."/>
            <person name="Yuan T."/>
            <person name="Jiang B."/>
            <person name="Yang W."/>
            <person name="Lam T.T.-Y."/>
            <person name="Chang Q."/>
            <person name="Ding S."/>
            <person name="Wang X."/>
            <person name="Zhu J."/>
            <person name="Ruan X."/>
            <person name="Zhao L."/>
            <person name="Wei J."/>
            <person name="Que T."/>
            <person name="Du C."/>
            <person name="Cheng J."/>
            <person name="Dai P."/>
            <person name="Han X."/>
            <person name="Huang E."/>
            <person name="Gao Y."/>
            <person name="Liu J."/>
            <person name="Shao H."/>
            <person name="Ye R."/>
            <person name="Li L."/>
            <person name="Wei W."/>
            <person name="Wang X."/>
            <person name="Wang C."/>
            <person name="Yang T."/>
            <person name="Huo Q."/>
            <person name="Li W."/>
            <person name="Guo W."/>
            <person name="Chen H."/>
            <person name="Zhou L."/>
            <person name="Ni X."/>
            <person name="Tian J."/>
            <person name="Zhou Y."/>
            <person name="Sheng Y."/>
            <person name="Liu T."/>
            <person name="Pan Y."/>
            <person name="Xia L."/>
            <person name="Li J."/>
            <person name="Zhao F."/>
            <person name="Cao W."/>
        </authorList>
    </citation>
    <scope>NUCLEOTIDE SEQUENCE</scope>
    <source>
        <strain evidence="1">Hyas-2018</strain>
    </source>
</reference>
<evidence type="ECO:0000313" key="1">
    <source>
        <dbReference type="EMBL" id="KAH6943263.1"/>
    </source>
</evidence>